<accession>A0A814DPT5</accession>
<dbReference type="Proteomes" id="UP000663829">
    <property type="component" value="Unassembled WGS sequence"/>
</dbReference>
<dbReference type="SMART" id="SM00184">
    <property type="entry name" value="RING"/>
    <property type="match status" value="1"/>
</dbReference>
<dbReference type="AlphaFoldDB" id="A0A814DPT5"/>
<dbReference type="InterPro" id="IPR051438">
    <property type="entry name" value="RNF_E3_ubiq-protein_ligase"/>
</dbReference>
<feature type="domain" description="RING-type" evidence="5">
    <location>
        <begin position="13"/>
        <end position="62"/>
    </location>
</feature>
<evidence type="ECO:0000313" key="8">
    <source>
        <dbReference type="Proteomes" id="UP000663829"/>
    </source>
</evidence>
<dbReference type="InterPro" id="IPR013083">
    <property type="entry name" value="Znf_RING/FYVE/PHD"/>
</dbReference>
<dbReference type="Gene3D" id="3.30.40.10">
    <property type="entry name" value="Zinc/RING finger domain, C3HC4 (zinc finger)"/>
    <property type="match status" value="1"/>
</dbReference>
<dbReference type="EMBL" id="CAJNOQ010002495">
    <property type="protein sequence ID" value="CAF0961339.1"/>
    <property type="molecule type" value="Genomic_DNA"/>
</dbReference>
<evidence type="ECO:0000256" key="1">
    <source>
        <dbReference type="ARBA" id="ARBA00022723"/>
    </source>
</evidence>
<protein>
    <recommendedName>
        <fullName evidence="5">RING-type domain-containing protein</fullName>
    </recommendedName>
</protein>
<dbReference type="EMBL" id="CAJOBC010002494">
    <property type="protein sequence ID" value="CAF3735789.1"/>
    <property type="molecule type" value="Genomic_DNA"/>
</dbReference>
<dbReference type="InterPro" id="IPR027370">
    <property type="entry name" value="Znf-RING_euk"/>
</dbReference>
<evidence type="ECO:0000259" key="5">
    <source>
        <dbReference type="PROSITE" id="PS50089"/>
    </source>
</evidence>
<gene>
    <name evidence="6" type="ORF">GPM918_LOCUS11769</name>
    <name evidence="7" type="ORF">SRO942_LOCUS11769</name>
</gene>
<keyword evidence="3" id="KW-0862">Zinc</keyword>
<dbReference type="GO" id="GO:0000209">
    <property type="term" value="P:protein polyubiquitination"/>
    <property type="evidence" value="ECO:0007669"/>
    <property type="project" value="TreeGrafter"/>
</dbReference>
<keyword evidence="8" id="KW-1185">Reference proteome</keyword>
<evidence type="ECO:0000256" key="4">
    <source>
        <dbReference type="PROSITE-ProRule" id="PRU00175"/>
    </source>
</evidence>
<keyword evidence="1" id="KW-0479">Metal-binding</keyword>
<keyword evidence="2 4" id="KW-0863">Zinc-finger</keyword>
<dbReference type="PANTHER" id="PTHR46016:SF1">
    <property type="entry name" value="RING-TYPE DOMAIN-CONTAINING PROTEIN"/>
    <property type="match status" value="1"/>
</dbReference>
<dbReference type="InterPro" id="IPR001841">
    <property type="entry name" value="Znf_RING"/>
</dbReference>
<dbReference type="SUPFAM" id="SSF57850">
    <property type="entry name" value="RING/U-box"/>
    <property type="match status" value="1"/>
</dbReference>
<reference evidence="6" key="1">
    <citation type="submission" date="2021-02" db="EMBL/GenBank/DDBJ databases">
        <authorList>
            <person name="Nowell W R."/>
        </authorList>
    </citation>
    <scope>NUCLEOTIDE SEQUENCE</scope>
</reference>
<evidence type="ECO:0000313" key="6">
    <source>
        <dbReference type="EMBL" id="CAF0961339.1"/>
    </source>
</evidence>
<evidence type="ECO:0000256" key="3">
    <source>
        <dbReference type="ARBA" id="ARBA00022833"/>
    </source>
</evidence>
<dbReference type="PROSITE" id="PS50089">
    <property type="entry name" value="ZF_RING_2"/>
    <property type="match status" value="1"/>
</dbReference>
<dbReference type="GO" id="GO:0008270">
    <property type="term" value="F:zinc ion binding"/>
    <property type="evidence" value="ECO:0007669"/>
    <property type="project" value="UniProtKB-KW"/>
</dbReference>
<name>A0A814DPT5_9BILA</name>
<comment type="caution">
    <text evidence="6">The sequence shown here is derived from an EMBL/GenBank/DDBJ whole genome shotgun (WGS) entry which is preliminary data.</text>
</comment>
<organism evidence="6 8">
    <name type="scientific">Didymodactylos carnosus</name>
    <dbReference type="NCBI Taxonomy" id="1234261"/>
    <lineage>
        <taxon>Eukaryota</taxon>
        <taxon>Metazoa</taxon>
        <taxon>Spiralia</taxon>
        <taxon>Gnathifera</taxon>
        <taxon>Rotifera</taxon>
        <taxon>Eurotatoria</taxon>
        <taxon>Bdelloidea</taxon>
        <taxon>Philodinida</taxon>
        <taxon>Philodinidae</taxon>
        <taxon>Didymodactylos</taxon>
    </lineage>
</organism>
<evidence type="ECO:0000256" key="2">
    <source>
        <dbReference type="ARBA" id="ARBA00022771"/>
    </source>
</evidence>
<evidence type="ECO:0000313" key="7">
    <source>
        <dbReference type="EMBL" id="CAF3735789.1"/>
    </source>
</evidence>
<proteinExistence type="predicted"/>
<dbReference type="Proteomes" id="UP000681722">
    <property type="component" value="Unassembled WGS sequence"/>
</dbReference>
<sequence length="205" mass="23562">MVDTSLDMEDYYCSVCREIFDNPVSLPCSHSFCKKCCSMLKDSSSLTPAAANHEQYRCAICREVASSFHCNRELDERLSTVEVPCQYCSKFFILKELQKHMETCTARNDSKPPSRPIVHLSKSLSENQQKALEQAQAGENRSTFTCPFCPTLNLTCTDLSQHIKNHHIHEDQRRVYTFVNYTQDEQQMMDDAIQASLKEYASHQN</sequence>
<dbReference type="Pfam" id="PF13445">
    <property type="entry name" value="zf-RING_UBOX"/>
    <property type="match status" value="1"/>
</dbReference>
<dbReference type="OrthoDB" id="6270329at2759"/>
<dbReference type="GO" id="GO:0006511">
    <property type="term" value="P:ubiquitin-dependent protein catabolic process"/>
    <property type="evidence" value="ECO:0007669"/>
    <property type="project" value="TreeGrafter"/>
</dbReference>
<dbReference type="PANTHER" id="PTHR46016">
    <property type="entry name" value="ZINC FINGER, RING/FYVE/PHD-TYPE"/>
    <property type="match status" value="1"/>
</dbReference>
<dbReference type="GO" id="GO:0061630">
    <property type="term" value="F:ubiquitin protein ligase activity"/>
    <property type="evidence" value="ECO:0007669"/>
    <property type="project" value="TreeGrafter"/>
</dbReference>